<proteinExistence type="predicted"/>
<feature type="region of interest" description="Disordered" evidence="1">
    <location>
        <begin position="252"/>
        <end position="271"/>
    </location>
</feature>
<feature type="region of interest" description="Disordered" evidence="1">
    <location>
        <begin position="1279"/>
        <end position="1358"/>
    </location>
</feature>
<feature type="compositionally biased region" description="Basic and acidic residues" evidence="1">
    <location>
        <begin position="1325"/>
        <end position="1336"/>
    </location>
</feature>
<dbReference type="RefSeq" id="XP_057398032.1">
    <property type="nucleotide sequence ID" value="XM_057542049.1"/>
</dbReference>
<feature type="compositionally biased region" description="Basic and acidic residues" evidence="1">
    <location>
        <begin position="305"/>
        <end position="314"/>
    </location>
</feature>
<dbReference type="Pfam" id="PF15351">
    <property type="entry name" value="JCAD"/>
    <property type="match status" value="1"/>
</dbReference>
<evidence type="ECO:0000313" key="2">
    <source>
        <dbReference type="Proteomes" id="UP001652580"/>
    </source>
</evidence>
<sequence>MLGRGGCERGGSRWSPAGRSGGGGGGGAGQHEGAARVGPATTTAPAAGLGRGPSAMYSVEDLLVSHGYKLSRELPAPRKDDAEGRQPVRPRAPAGPGLLNGCDDGPAASPRGQASLGTGRLSEPESRGRGPRSLGEPPSAAAAARIPEAGLRQQPPAGRSHTYRRREQEAREEPARAPSPPAHATQGPWEAGGRSEDVMKKALGEEGLGLAGPARWQSVRVGGQSQPRNPGGQIPAGVGEKLFQDLHPCVLGGHGLTSQSPGTSQSLPRVLSPEDLSCVEIPIPLSDGHLPGVPQVSFQPPNGARDLESTRNPEKGGSLAPLPRPRFGRPLKPPSYGSHQHCRAGAENGSYTDSRQPDSPAAPSAKANDAARQEPCAPDPGLEPPVYVPPPSYRPLQATAPACPGEARGRGPEGGGRRAQRHPMEKDAAGGQPPWGPRGAGEERGPGPWSPVGVLPQPRPATACDGSVLYIPFDDPRIRHIRLARPHGFWEDVKLDGPVPAPEPAPGSLQREAAVRGPSGSESRPTPADPSDPWLWDRLPRGGEDGGFADQRDACVVTRSQRPDVREESLVSSPSPQGEGTCETQTQLRKFEAGLQTKKSSKKKMSETIFCLVSIPVKSESHLPATDTNNNDLKQSADKRPGPEKSAALPEQSLLSLSSTDLELQALTGGMTGRTELWEPDLGGPGGDQPTHGPRFPQPAKHPALVCPGSWPGQQYRDQQTQTSFAQESQSLRPLPGEMRGGSPDAALPPRCLDAFGVQMHVALASSDQSQRPGAPSPKGQGGPLSPCSGSAFSGSSSSRNQAPSPGEPRVDGRGRGGSPVPRAEVVKGATTGPCNSRQPFGQFLLKPVSRRPWDLISQLESFNKELQEEEGSRDGGGDGSGSEDSETEPPWGGRAQPAPERPDLPEGRAPEDPGPRPGSVKGKPESWGEGARPRSPGPRQAEGSGRRAGPSPPGSWMAEEGDREVEAGVPEPAVSPRPARRAASSGPSDAGAGPPRDPAEPRAPLPSRELRDGLAAAELSAASAPTAGGGEQGATGAPLSLAGKPRGLSAPDLRSVGLMPGQEQSAGQLAGSPGEASAVEIPPNESLQARAARILGIEVAVESLLPGARRTGQSQDPEPDGGARRLEAPRQEAAVGPAQRCDPAASADAFYSRRRCGWTESPLFVGEGASARQAPRASEHAGVDGAVPSKAPEPQPRPQECQPFHPKDVETKPPFRSTLFHFIERTPHLAASEKRLRSTSKVIESLQEKLASPPRRADPDRLMRMKEVSSVSRLRLLTSRGADAAEEAEELKAERGPGARPGGPGPLSARHKLSDPRGALPLEEDGHPTAQREENGGQDFWCPGEDRAGGRARSVFI</sequence>
<feature type="compositionally biased region" description="Gly residues" evidence="1">
    <location>
        <begin position="19"/>
        <end position="30"/>
    </location>
</feature>
<organism evidence="2 3">
    <name type="scientific">Balaenoptera acutorostrata</name>
    <name type="common">Common minke whale</name>
    <name type="synonym">Balaena rostrata</name>
    <dbReference type="NCBI Taxonomy" id="9767"/>
    <lineage>
        <taxon>Eukaryota</taxon>
        <taxon>Metazoa</taxon>
        <taxon>Chordata</taxon>
        <taxon>Craniata</taxon>
        <taxon>Vertebrata</taxon>
        <taxon>Euteleostomi</taxon>
        <taxon>Mammalia</taxon>
        <taxon>Eutheria</taxon>
        <taxon>Laurasiatheria</taxon>
        <taxon>Artiodactyla</taxon>
        <taxon>Whippomorpha</taxon>
        <taxon>Cetacea</taxon>
        <taxon>Mysticeti</taxon>
        <taxon>Balaenopteridae</taxon>
        <taxon>Balaenoptera</taxon>
    </lineage>
</organism>
<gene>
    <name evidence="3" type="primary">JCAD</name>
</gene>
<name>A0ABM3T7F6_BALAC</name>
<feature type="compositionally biased region" description="Low complexity" evidence="1">
    <location>
        <begin position="357"/>
        <end position="370"/>
    </location>
</feature>
<feature type="region of interest" description="Disordered" evidence="1">
    <location>
        <begin position="492"/>
        <end position="585"/>
    </location>
</feature>
<feature type="compositionally biased region" description="Basic and acidic residues" evidence="1">
    <location>
        <begin position="72"/>
        <end position="86"/>
    </location>
</feature>
<feature type="region of interest" description="Disordered" evidence="1">
    <location>
        <begin position="620"/>
        <end position="1085"/>
    </location>
</feature>
<protein>
    <submittedName>
        <fullName evidence="3">Junctional cadherin 5-associated protein isoform X1</fullName>
    </submittedName>
</protein>
<feature type="compositionally biased region" description="Polar residues" evidence="1">
    <location>
        <begin position="256"/>
        <end position="267"/>
    </location>
</feature>
<reference evidence="3" key="1">
    <citation type="submission" date="2025-08" db="UniProtKB">
        <authorList>
            <consortium name="RefSeq"/>
        </authorList>
    </citation>
    <scope>IDENTIFICATION</scope>
</reference>
<feature type="compositionally biased region" description="Low complexity" evidence="1">
    <location>
        <begin position="1015"/>
        <end position="1027"/>
    </location>
</feature>
<feature type="compositionally biased region" description="Basic and acidic residues" evidence="1">
    <location>
        <begin position="863"/>
        <end position="877"/>
    </location>
</feature>
<feature type="compositionally biased region" description="Basic and acidic residues" evidence="1">
    <location>
        <begin position="193"/>
        <end position="204"/>
    </location>
</feature>
<dbReference type="PANTHER" id="PTHR34757">
    <property type="entry name" value="JUNCTIONAL PROTEIN ASSOCIATED WITH CORONARY ARTERY DISEASE"/>
    <property type="match status" value="1"/>
</dbReference>
<feature type="compositionally biased region" description="Basic and acidic residues" evidence="1">
    <location>
        <begin position="1122"/>
        <end position="1131"/>
    </location>
</feature>
<feature type="compositionally biased region" description="Basic and acidic residues" evidence="1">
    <location>
        <begin position="1"/>
        <end position="11"/>
    </location>
</feature>
<feature type="region of interest" description="Disordered" evidence="1">
    <location>
        <begin position="72"/>
        <end position="211"/>
    </location>
</feature>
<feature type="compositionally biased region" description="Pro residues" evidence="1">
    <location>
        <begin position="377"/>
        <end position="393"/>
    </location>
</feature>
<dbReference type="GeneID" id="102997917"/>
<feature type="region of interest" description="Disordered" evidence="1">
    <location>
        <begin position="281"/>
        <end position="464"/>
    </location>
</feature>
<feature type="compositionally biased region" description="Basic and acidic residues" evidence="1">
    <location>
        <begin position="901"/>
        <end position="915"/>
    </location>
</feature>
<feature type="compositionally biased region" description="Low complexity" evidence="1">
    <location>
        <begin position="786"/>
        <end position="799"/>
    </location>
</feature>
<feature type="compositionally biased region" description="Basic and acidic residues" evidence="1">
    <location>
        <begin position="165"/>
        <end position="175"/>
    </location>
</feature>
<feature type="compositionally biased region" description="Polar residues" evidence="1">
    <location>
        <begin position="712"/>
        <end position="732"/>
    </location>
</feature>
<keyword evidence="2" id="KW-1185">Reference proteome</keyword>
<dbReference type="Proteomes" id="UP001652580">
    <property type="component" value="Chromosome 3"/>
</dbReference>
<feature type="compositionally biased region" description="Low complexity" evidence="1">
    <location>
        <begin position="31"/>
        <end position="48"/>
    </location>
</feature>
<feature type="compositionally biased region" description="Polar residues" evidence="1">
    <location>
        <begin position="570"/>
        <end position="585"/>
    </location>
</feature>
<evidence type="ECO:0000313" key="3">
    <source>
        <dbReference type="RefSeq" id="XP_057398032.1"/>
    </source>
</evidence>
<feature type="region of interest" description="Disordered" evidence="1">
    <location>
        <begin position="1105"/>
        <end position="1147"/>
    </location>
</feature>
<feature type="compositionally biased region" description="Low complexity" evidence="1">
    <location>
        <begin position="970"/>
        <end position="995"/>
    </location>
</feature>
<evidence type="ECO:0000256" key="1">
    <source>
        <dbReference type="SAM" id="MobiDB-lite"/>
    </source>
</evidence>
<feature type="region of interest" description="Disordered" evidence="1">
    <location>
        <begin position="1"/>
        <end position="53"/>
    </location>
</feature>
<dbReference type="PANTHER" id="PTHR34757:SF1">
    <property type="entry name" value="JUNCTIONAL CADHERIN 5-ASSOCIATED PROTEIN"/>
    <property type="match status" value="1"/>
</dbReference>
<accession>A0ABM3T7F6</accession>
<feature type="region of interest" description="Disordered" evidence="1">
    <location>
        <begin position="1169"/>
        <end position="1214"/>
    </location>
</feature>
<dbReference type="InterPro" id="IPR028221">
    <property type="entry name" value="JCAD"/>
</dbReference>